<reference evidence="1 2" key="1">
    <citation type="journal article" date="2014" name="Genome Announc.">
        <title>Draft Genome Sequence of the Boron-Tolerant and Moderately Halotolerant Bacterium Gracilibacillus boraciitolerans JCM 21714T.</title>
        <authorList>
            <person name="Ahmed I."/>
            <person name="Oshima K."/>
            <person name="Suda W."/>
            <person name="Kitamura K."/>
            <person name="Iida T."/>
            <person name="Ohmori Y."/>
            <person name="Fujiwara T."/>
            <person name="Hattori M."/>
            <person name="Ohkuma M."/>
        </authorList>
    </citation>
    <scope>NUCLEOTIDE SEQUENCE [LARGE SCALE GENOMIC DNA]</scope>
    <source>
        <strain evidence="1 2">JCM 21714</strain>
    </source>
</reference>
<proteinExistence type="predicted"/>
<dbReference type="EMBL" id="BAVS01000045">
    <property type="protein sequence ID" value="GAE95253.1"/>
    <property type="molecule type" value="Genomic_DNA"/>
</dbReference>
<keyword evidence="2" id="KW-1185">Reference proteome</keyword>
<accession>W4VQP4</accession>
<organism evidence="1 2">
    <name type="scientific">Gracilibacillus boraciitolerans JCM 21714</name>
    <dbReference type="NCBI Taxonomy" id="1298598"/>
    <lineage>
        <taxon>Bacteria</taxon>
        <taxon>Bacillati</taxon>
        <taxon>Bacillota</taxon>
        <taxon>Bacilli</taxon>
        <taxon>Bacillales</taxon>
        <taxon>Bacillaceae</taxon>
        <taxon>Gracilibacillus</taxon>
    </lineage>
</organism>
<gene>
    <name evidence="1" type="ORF">JCM21714_4471</name>
</gene>
<dbReference type="AlphaFoldDB" id="W4VQP4"/>
<evidence type="ECO:0000313" key="1">
    <source>
        <dbReference type="EMBL" id="GAE95253.1"/>
    </source>
</evidence>
<dbReference type="Proteomes" id="UP000019102">
    <property type="component" value="Unassembled WGS sequence"/>
</dbReference>
<comment type="caution">
    <text evidence="1">The sequence shown here is derived from an EMBL/GenBank/DDBJ whole genome shotgun (WGS) entry which is preliminary data.</text>
</comment>
<dbReference type="STRING" id="1298598.JCM21714_4471"/>
<protein>
    <submittedName>
        <fullName evidence="1">Uncharacterized protein</fullName>
    </submittedName>
</protein>
<evidence type="ECO:0000313" key="2">
    <source>
        <dbReference type="Proteomes" id="UP000019102"/>
    </source>
</evidence>
<name>W4VQP4_9BACI</name>
<sequence>MEIIDAERAKRKARINKMQEAFDDIVVEEIGDSLFEDITWMGNIIQAELRSLNSILDQIEQKGQFLNYLLNSKPAELIEFITNQNVDVSSLVAEARDNYTT</sequence>